<dbReference type="Proteomes" id="UP000637578">
    <property type="component" value="Unassembled WGS sequence"/>
</dbReference>
<feature type="domain" description="Glycoside hydrolase family 5" evidence="7">
    <location>
        <begin position="63"/>
        <end position="366"/>
    </location>
</feature>
<dbReference type="EMBL" id="BMMK01000001">
    <property type="protein sequence ID" value="GGM35857.1"/>
    <property type="molecule type" value="Genomic_DNA"/>
</dbReference>
<organism evidence="9 10">
    <name type="scientific">Longimycelium tulufanense</name>
    <dbReference type="NCBI Taxonomy" id="907463"/>
    <lineage>
        <taxon>Bacteria</taxon>
        <taxon>Bacillati</taxon>
        <taxon>Actinomycetota</taxon>
        <taxon>Actinomycetes</taxon>
        <taxon>Pseudonocardiales</taxon>
        <taxon>Pseudonocardiaceae</taxon>
        <taxon>Longimycelium</taxon>
    </lineage>
</organism>
<dbReference type="GO" id="GO:0000272">
    <property type="term" value="P:polysaccharide catabolic process"/>
    <property type="evidence" value="ECO:0007669"/>
    <property type="project" value="InterPro"/>
</dbReference>
<evidence type="ECO:0000256" key="4">
    <source>
        <dbReference type="RuleBase" id="RU361153"/>
    </source>
</evidence>
<evidence type="ECO:0000256" key="5">
    <source>
        <dbReference type="SAM" id="MobiDB-lite"/>
    </source>
</evidence>
<evidence type="ECO:0000259" key="7">
    <source>
        <dbReference type="Pfam" id="PF00150"/>
    </source>
</evidence>
<dbReference type="InterPro" id="IPR001547">
    <property type="entry name" value="Glyco_hydro_5"/>
</dbReference>
<evidence type="ECO:0000313" key="10">
    <source>
        <dbReference type="Proteomes" id="UP000637578"/>
    </source>
</evidence>
<feature type="compositionally biased region" description="Polar residues" evidence="5">
    <location>
        <begin position="386"/>
        <end position="399"/>
    </location>
</feature>
<protein>
    <recommendedName>
        <fullName evidence="11">Endoglycoceramidase</fullName>
    </recommendedName>
</protein>
<dbReference type="PANTHER" id="PTHR31308:SF3">
    <property type="entry name" value="ENDOGLYCOCERAMIDASE"/>
    <property type="match status" value="1"/>
</dbReference>
<dbReference type="PANTHER" id="PTHR31308">
    <property type="match status" value="1"/>
</dbReference>
<reference evidence="9" key="2">
    <citation type="submission" date="2020-09" db="EMBL/GenBank/DDBJ databases">
        <authorList>
            <person name="Sun Q."/>
            <person name="Zhou Y."/>
        </authorList>
    </citation>
    <scope>NUCLEOTIDE SEQUENCE</scope>
    <source>
        <strain evidence="9">CGMCC 4.5737</strain>
    </source>
</reference>
<dbReference type="InterPro" id="IPR017853">
    <property type="entry name" value="GH"/>
</dbReference>
<keyword evidence="3 4" id="KW-0326">Glycosidase</keyword>
<comment type="caution">
    <text evidence="9">The sequence shown here is derived from an EMBL/GenBank/DDBJ whole genome shotgun (WGS) entry which is preliminary data.</text>
</comment>
<evidence type="ECO:0000313" key="9">
    <source>
        <dbReference type="EMBL" id="GGM35857.1"/>
    </source>
</evidence>
<dbReference type="InterPro" id="IPR052066">
    <property type="entry name" value="Glycosphingolipid_Hydrolases"/>
</dbReference>
<keyword evidence="10" id="KW-1185">Reference proteome</keyword>
<dbReference type="PROSITE" id="PS00659">
    <property type="entry name" value="GLYCOSYL_HYDROL_F5"/>
    <property type="match status" value="1"/>
</dbReference>
<feature type="signal peptide" evidence="6">
    <location>
        <begin position="1"/>
        <end position="24"/>
    </location>
</feature>
<dbReference type="Gene3D" id="3.20.20.80">
    <property type="entry name" value="Glycosidases"/>
    <property type="match status" value="1"/>
</dbReference>
<dbReference type="Pfam" id="PF18564">
    <property type="entry name" value="Glyco_hydro_5_C"/>
    <property type="match status" value="1"/>
</dbReference>
<evidence type="ECO:0000256" key="2">
    <source>
        <dbReference type="ARBA" id="ARBA00022801"/>
    </source>
</evidence>
<dbReference type="SUPFAM" id="SSF51445">
    <property type="entry name" value="(Trans)glycosidases"/>
    <property type="match status" value="1"/>
</dbReference>
<dbReference type="Pfam" id="PF00150">
    <property type="entry name" value="Cellulase"/>
    <property type="match status" value="1"/>
</dbReference>
<accession>A0A8J3C8W3</accession>
<feature type="domain" description="Glycoside hydrolase family 5 C-terminal" evidence="8">
    <location>
        <begin position="438"/>
        <end position="520"/>
    </location>
</feature>
<dbReference type="AlphaFoldDB" id="A0A8J3C8W3"/>
<dbReference type="InterPro" id="IPR041036">
    <property type="entry name" value="GH5_C"/>
</dbReference>
<feature type="chain" id="PRO_5038842413" description="Endoglycoceramidase" evidence="6">
    <location>
        <begin position="25"/>
        <end position="526"/>
    </location>
</feature>
<comment type="similarity">
    <text evidence="1 4">Belongs to the glycosyl hydrolase 5 (cellulase A) family.</text>
</comment>
<dbReference type="GO" id="GO:0004553">
    <property type="term" value="F:hydrolase activity, hydrolyzing O-glycosyl compounds"/>
    <property type="evidence" value="ECO:0007669"/>
    <property type="project" value="InterPro"/>
</dbReference>
<evidence type="ECO:0000259" key="8">
    <source>
        <dbReference type="Pfam" id="PF18564"/>
    </source>
</evidence>
<reference evidence="9" key="1">
    <citation type="journal article" date="2014" name="Int. J. Syst. Evol. Microbiol.">
        <title>Complete genome sequence of Corynebacterium casei LMG S-19264T (=DSM 44701T), isolated from a smear-ripened cheese.</title>
        <authorList>
            <consortium name="US DOE Joint Genome Institute (JGI-PGF)"/>
            <person name="Walter F."/>
            <person name="Albersmeier A."/>
            <person name="Kalinowski J."/>
            <person name="Ruckert C."/>
        </authorList>
    </citation>
    <scope>NUCLEOTIDE SEQUENCE</scope>
    <source>
        <strain evidence="9">CGMCC 4.5737</strain>
    </source>
</reference>
<dbReference type="GO" id="GO:1901136">
    <property type="term" value="P:carbohydrate derivative catabolic process"/>
    <property type="evidence" value="ECO:0007669"/>
    <property type="project" value="UniProtKB-ARBA"/>
</dbReference>
<evidence type="ECO:0008006" key="11">
    <source>
        <dbReference type="Google" id="ProtNLM"/>
    </source>
</evidence>
<keyword evidence="2 4" id="KW-0378">Hydrolase</keyword>
<dbReference type="InterPro" id="IPR018087">
    <property type="entry name" value="Glyco_hydro_5_CS"/>
</dbReference>
<gene>
    <name evidence="9" type="ORF">GCM10012275_03910</name>
</gene>
<sequence>MRTNVLLALTLVVGLLAPPGGQQAGAEPLNPFRYLTDEQGRALVLHGLNNGHSSKESVDAMPWTGREDIAAEAHRLGSNAVRLLMFWAKVEPAPGRYDESYLSALAERARWYGEQGMHVILDMHQDTWGPAVAGHSPNNGAPEWATFFDGLPATSRQPWELTYLEPGVIRAFDHFWGTTGKHPELRQRFAAMWRHVAQRFAREPAILAYDLFNEPFGGTSVWPWFERHRLTPFYQEVIAAIREVDQHRWIVVEPQALGGNWGWTSTLGTLDDPRPGESRLVYSPHLYPILVTVGQPYTGATRSLTRAVLEKWRRANQEVARRLDAPLLLGEFGLNATVPGALDYVDDVTAMTDRMGIGWLYWSNDPGGWGPYAPPLGDGRSEHRQQQGAQRSPETSNPTLLGDGRSEHRHAATRRAAKPGDEQSNEGGWAPLADHLARPYPRAIAGEPVRWGFADGTLKIEFRTKSGVAGPTELFLPRGAFPATPTVNCSTPCEVSWDGGRRVAAVHLGEPTTPGIPVTITARGER</sequence>
<proteinExistence type="inferred from homology"/>
<dbReference type="RefSeq" id="WP_189053139.1">
    <property type="nucleotide sequence ID" value="NZ_BMMK01000001.1"/>
</dbReference>
<evidence type="ECO:0000256" key="6">
    <source>
        <dbReference type="SAM" id="SignalP"/>
    </source>
</evidence>
<evidence type="ECO:0000256" key="1">
    <source>
        <dbReference type="ARBA" id="ARBA00005641"/>
    </source>
</evidence>
<dbReference type="InterPro" id="IPR013780">
    <property type="entry name" value="Glyco_hydro_b"/>
</dbReference>
<evidence type="ECO:0000256" key="3">
    <source>
        <dbReference type="ARBA" id="ARBA00023295"/>
    </source>
</evidence>
<dbReference type="Gene3D" id="2.60.40.1180">
    <property type="entry name" value="Golgi alpha-mannosidase II"/>
    <property type="match status" value="1"/>
</dbReference>
<feature type="region of interest" description="Disordered" evidence="5">
    <location>
        <begin position="371"/>
        <end position="430"/>
    </location>
</feature>
<dbReference type="GO" id="GO:0016042">
    <property type="term" value="P:lipid catabolic process"/>
    <property type="evidence" value="ECO:0007669"/>
    <property type="project" value="UniProtKB-ARBA"/>
</dbReference>
<name>A0A8J3C8W3_9PSEU</name>
<keyword evidence="6" id="KW-0732">Signal</keyword>